<keyword evidence="3" id="KW-1185">Reference proteome</keyword>
<evidence type="ECO:0000313" key="2">
    <source>
        <dbReference type="EMBL" id="TDG49974.1"/>
    </source>
</evidence>
<reference evidence="2 3" key="1">
    <citation type="journal article" date="2019" name="J. Hered.">
        <title>An Improved Genome Assembly for Drosophila navojoa, the Basal Species in the mojavensis Cluster.</title>
        <authorList>
            <person name="Vanderlinde T."/>
            <person name="Dupim E.G."/>
            <person name="Nazario-Yepiz N.O."/>
            <person name="Carvalho A.B."/>
        </authorList>
    </citation>
    <scope>NUCLEOTIDE SEQUENCE [LARGE SCALE GENOMIC DNA]</scope>
    <source>
        <strain evidence="2">Navoj_Jal97</strain>
        <tissue evidence="2">Whole organism</tissue>
    </source>
</reference>
<evidence type="ECO:0000313" key="3">
    <source>
        <dbReference type="Proteomes" id="UP000295192"/>
    </source>
</evidence>
<gene>
    <name evidence="2" type="ORF">AWZ03_003484</name>
</gene>
<name>A0A484BMR5_DRONA</name>
<proteinExistence type="predicted"/>
<feature type="compositionally biased region" description="Polar residues" evidence="1">
    <location>
        <begin position="29"/>
        <end position="38"/>
    </location>
</feature>
<feature type="compositionally biased region" description="Low complexity" evidence="1">
    <location>
        <begin position="39"/>
        <end position="59"/>
    </location>
</feature>
<organism evidence="2 3">
    <name type="scientific">Drosophila navojoa</name>
    <name type="common">Fruit fly</name>
    <dbReference type="NCBI Taxonomy" id="7232"/>
    <lineage>
        <taxon>Eukaryota</taxon>
        <taxon>Metazoa</taxon>
        <taxon>Ecdysozoa</taxon>
        <taxon>Arthropoda</taxon>
        <taxon>Hexapoda</taxon>
        <taxon>Insecta</taxon>
        <taxon>Pterygota</taxon>
        <taxon>Neoptera</taxon>
        <taxon>Endopterygota</taxon>
        <taxon>Diptera</taxon>
        <taxon>Brachycera</taxon>
        <taxon>Muscomorpha</taxon>
        <taxon>Ephydroidea</taxon>
        <taxon>Drosophilidae</taxon>
        <taxon>Drosophila</taxon>
    </lineage>
</organism>
<feature type="region of interest" description="Disordered" evidence="1">
    <location>
        <begin position="29"/>
        <end position="73"/>
    </location>
</feature>
<sequence>MEFIKQTIGQVPKRRRLSWLIARAQPTEATPANQAQFDFSSSPSTSSSSSFSFSNSNSSRARPESQRKCGHCV</sequence>
<evidence type="ECO:0000256" key="1">
    <source>
        <dbReference type="SAM" id="MobiDB-lite"/>
    </source>
</evidence>
<comment type="caution">
    <text evidence="2">The sequence shown here is derived from an EMBL/GenBank/DDBJ whole genome shotgun (WGS) entry which is preliminary data.</text>
</comment>
<dbReference type="EMBL" id="LSRL02000018">
    <property type="protein sequence ID" value="TDG49974.1"/>
    <property type="molecule type" value="Genomic_DNA"/>
</dbReference>
<dbReference type="AlphaFoldDB" id="A0A484BMR5"/>
<protein>
    <submittedName>
        <fullName evidence="2">Uncharacterized protein</fullName>
    </submittedName>
</protein>
<accession>A0A484BMR5</accession>
<dbReference type="Proteomes" id="UP000295192">
    <property type="component" value="Unassembled WGS sequence"/>
</dbReference>